<feature type="region of interest" description="Disordered" evidence="5">
    <location>
        <begin position="1365"/>
        <end position="1385"/>
    </location>
</feature>
<evidence type="ECO:0000256" key="2">
    <source>
        <dbReference type="ARBA" id="ARBA00012169"/>
    </source>
</evidence>
<dbReference type="Gene3D" id="3.30.1010.10">
    <property type="entry name" value="Phosphatidylinositol 3-kinase Catalytic Subunit, Chain A, domain 4"/>
    <property type="match status" value="1"/>
</dbReference>
<dbReference type="InterPro" id="IPR000403">
    <property type="entry name" value="PI3/4_kinase_cat_dom"/>
</dbReference>
<dbReference type="GO" id="GO:0004430">
    <property type="term" value="F:1-phosphatidylinositol 4-kinase activity"/>
    <property type="evidence" value="ECO:0007669"/>
    <property type="project" value="UniProtKB-EC"/>
</dbReference>
<dbReference type="GO" id="GO:0048015">
    <property type="term" value="P:phosphatidylinositol-mediated signaling"/>
    <property type="evidence" value="ECO:0007669"/>
    <property type="project" value="TreeGrafter"/>
</dbReference>
<dbReference type="Pfam" id="PF00613">
    <property type="entry name" value="PI3Ka"/>
    <property type="match status" value="1"/>
</dbReference>
<dbReference type="EC" id="2.7.1.67" evidence="2"/>
<dbReference type="CDD" id="cd05167">
    <property type="entry name" value="PI4Kc_III_alpha"/>
    <property type="match status" value="1"/>
</dbReference>
<evidence type="ECO:0000256" key="3">
    <source>
        <dbReference type="ARBA" id="ARBA00022679"/>
    </source>
</evidence>
<dbReference type="PANTHER" id="PTHR10048">
    <property type="entry name" value="PHOSPHATIDYLINOSITOL KINASE"/>
    <property type="match status" value="1"/>
</dbReference>
<feature type="domain" description="PIK helical" evidence="7">
    <location>
        <begin position="1479"/>
        <end position="1654"/>
    </location>
</feature>
<dbReference type="InterPro" id="IPR016024">
    <property type="entry name" value="ARM-type_fold"/>
</dbReference>
<dbReference type="GO" id="GO:0005737">
    <property type="term" value="C:cytoplasm"/>
    <property type="evidence" value="ECO:0007669"/>
    <property type="project" value="TreeGrafter"/>
</dbReference>
<dbReference type="Pfam" id="PF19274">
    <property type="entry name" value="PI4K_N"/>
    <property type="match status" value="2"/>
</dbReference>
<dbReference type="SMART" id="SM00146">
    <property type="entry name" value="PI3Kc"/>
    <property type="match status" value="1"/>
</dbReference>
<dbReference type="InterPro" id="IPR018936">
    <property type="entry name" value="PI3/4_kinase_CS"/>
</dbReference>
<dbReference type="PROSITE" id="PS00916">
    <property type="entry name" value="PI3_4_KINASE_2"/>
    <property type="match status" value="1"/>
</dbReference>
<dbReference type="SUPFAM" id="SSF48371">
    <property type="entry name" value="ARM repeat"/>
    <property type="match status" value="1"/>
</dbReference>
<dbReference type="PANTHER" id="PTHR10048:SF15">
    <property type="entry name" value="PHOSPHATIDYLINOSITOL 4-KINASE ALPHA"/>
    <property type="match status" value="1"/>
</dbReference>
<feature type="compositionally biased region" description="Basic and acidic residues" evidence="5">
    <location>
        <begin position="247"/>
        <end position="258"/>
    </location>
</feature>
<dbReference type="GO" id="GO:0005886">
    <property type="term" value="C:plasma membrane"/>
    <property type="evidence" value="ECO:0007669"/>
    <property type="project" value="TreeGrafter"/>
</dbReference>
<dbReference type="FunFam" id="3.30.1010.10:FF:000009">
    <property type="entry name" value="Phosphatidylinositol 4-kinase, catalytic, alpha"/>
    <property type="match status" value="1"/>
</dbReference>
<evidence type="ECO:0000313" key="9">
    <source>
        <dbReference type="Proteomes" id="UP001497497"/>
    </source>
</evidence>
<gene>
    <name evidence="8" type="ORF">GSLYS_00013056001</name>
</gene>
<name>A0AAV2I3N4_LYMST</name>
<dbReference type="Gene3D" id="1.25.40.70">
    <property type="entry name" value="Phosphatidylinositol 3-kinase, accessory domain (PIK)"/>
    <property type="match status" value="1"/>
</dbReference>
<dbReference type="InterPro" id="IPR015433">
    <property type="entry name" value="PI3/4_kinase"/>
</dbReference>
<dbReference type="Proteomes" id="UP001497497">
    <property type="component" value="Unassembled WGS sequence"/>
</dbReference>
<dbReference type="InterPro" id="IPR001263">
    <property type="entry name" value="PI3K_accessory_dom"/>
</dbReference>
<reference evidence="8 9" key="1">
    <citation type="submission" date="2024-04" db="EMBL/GenBank/DDBJ databases">
        <authorList>
            <consortium name="Genoscope - CEA"/>
            <person name="William W."/>
        </authorList>
    </citation>
    <scope>NUCLEOTIDE SEQUENCE [LARGE SCALE GENOMIC DNA]</scope>
</reference>
<keyword evidence="9" id="KW-1185">Reference proteome</keyword>
<evidence type="ECO:0000259" key="7">
    <source>
        <dbReference type="PROSITE" id="PS51545"/>
    </source>
</evidence>
<sequence length="2047" mass="231391">MASNDLDYHARSLLQLARSLAAIKSTPWEQIERLMLMCPNYKDKGGTLRLDGRGQNAIIALGVYLLESGLQHSDVIIEYYLMVLDKMPSAQWVDGPKGLNKYNLPMTECFSFCFNTILCDIAFRLPSYKDKIIFGQLRLLEQMTVMCEQPGLHVIEKLCTRQIPLLLGLARSMGRSSDEECSLISYLLSVRESPISMQRVPQPEPMQRTHFNTFRSIMPRTMSTVFIQPDVGSSTISGSTDAIGDGATERKSSFRDRSPSPLDTSSRENNSLTGLASGPSGDFLPYTIYFNKIASSFTRTRPWGFEIIPEQDHLNFKEEQLIPILQCAKRLLKRRVLNGLDHILKDVLAVANGNLVRFPYKSFSETISVAILSLLRDILEQEKDLPGEFMKEVQDFVKGLYQAGQSDLESKPSNHSFKEKLTDFNPYQLLVYANGACVDLLFWSIREESEAEHLCVKLTERISINTERRLLLSHTPLLLASLEVFRALKAGQQVDEDCVPAFLASISNRLYRAELSDRLLNAKTADARWQQLKMVMKFINPTTTNFETVDVQRESNLISTNTILTLGHLAVVLKDQPKLVESILQIFQQRFCSPPSQLDVLIVDQMGCMVMAGCSSISHEVLSMFTQISVESSSPYNVNEVNDKLRGFRLVSQAVINAFANIAANIQGEAEQLDLLSRLLELFVQLGLDAKRNNEKISGFMKASSSAGNLGLLIPVIAVLMRRLPPIKEPKRRLHKLFRDFWQYSVVMGFTNENQGLWPPEWYEGVCLIATKSPLLISKENISKELLYNTALRNDAVAPSELTDLRNSISNLLDNAEVTALINKLNFAQCTYLLSVYKLETLRVTHSTDPGAIYGIFEYLEDKFLFLEKLGMWQCIAAVAEKTFDKYMDVLDAKPKTEEKEKQIETHAQFLLVKFNHTFKRVRLTADKFISKFVSRFPHLLWSGKVLKTMLDILQVVCAALDLDPHEDAPEIQIPDTPYKLRIMENISSREQVVKDCSARSSTILQESMKWAPNAVRSHLIEYVLQMDMEAKGLLQHSGLAMATESVLNYAGYKAGGAASAGTGSIDRRPSCVHSESSNFMANLSIRSRYVGEVNGMMDICEDLCVIEEKMCEKLERAYLNKDVALTKQALFRLTSLQIKRAGVGRHLLQAICWGPVKFFNEEVMEAAIMCWEWMLSARPEFTIEFLCLMASAWQVCADMKLGIFAPDQLRPDPLAKAEDQVLAPHPPVVGPHNIWTKFLQERIEIAKYSDSAQIQIFLSLLNKSLSVTVGKRPSIISRHTGAIGPRFRLLSMGLSLLQGDILPNTPAKTVLRERVYAATLDFFCGPPICPSQQPSELREDITLLISYWQKMHYDKKHLSSNMVPLADSMDNPAPSPPPVISSTGQSDLRLQSGWMNTLNSSSSTYSKRSAGASRKGQGNENSLVKDYIRKRNIILCLVANTIDTLITLHNPLELTEQKLQDEELIYTWARHNLTDRQWRDIANYSWELSPTLAVYLPFRFRNCETLKKEATRLVSINPESVSHIPEAISFLVTANSVEADAVELSHIMTWEKVSPVLALSYFSRQYPPHPLTAQYAIRVLRAQPSEVLLFYIPQIVQALRYDPMGYVSEFILWAAKKSQLLAHQFLWNMKTNIFHDEEATMKDEFIGEKLEEMVSKITQNLSGTALKFYQREFDFFGQITNVSGLIRPFPKGRERKQACLEALSKIDLQHGCYLPSNPEAVVLEIDYSSGTPMQSAAKAPYLARFKVKHCGINGLEKLAAADMIQSSEVEQKGDGGTNTDEKMSNIYWQACIFKVGDDVRQDMLALQVIEMFRNIFQQAGLKLYLAPYRVVATAPGCGVIECVPNSKSRDQIGRQTDITLFEYFLATFGDEQSPAFQEARHNFVVSMAAYSIVSFLLQIKDRHNGNIMINNTGHIIHIDFGFMFESSPGGNLGWEPDIKLTEEMFRVMGGAMDAPPFQWFMELCVQGYLAVRPYQDAVISLVSLMLDTRLPCFRGQTIKLLRTRFAPQASEREAANFMLKVVRDSCLNWRGKTYDMLQYYQNQIPY</sequence>
<feature type="region of interest" description="Disordered" evidence="5">
    <location>
        <begin position="1400"/>
        <end position="1421"/>
    </location>
</feature>
<comment type="similarity">
    <text evidence="1">Belongs to the PI3/PI4-kinase family. Type III PI4K subfamily.</text>
</comment>
<dbReference type="EMBL" id="CAXITT010000333">
    <property type="protein sequence ID" value="CAL1539237.1"/>
    <property type="molecule type" value="Genomic_DNA"/>
</dbReference>
<dbReference type="InterPro" id="IPR011009">
    <property type="entry name" value="Kinase-like_dom_sf"/>
</dbReference>
<dbReference type="FunFam" id="1.10.1070.11:FF:000005">
    <property type="entry name" value="Phosphatidylinositol 4-kinase, catalytic, alpha"/>
    <property type="match status" value="1"/>
</dbReference>
<dbReference type="PROSITE" id="PS50290">
    <property type="entry name" value="PI3_4_KINASE_3"/>
    <property type="match status" value="1"/>
</dbReference>
<feature type="region of interest" description="Disordered" evidence="5">
    <location>
        <begin position="236"/>
        <end position="274"/>
    </location>
</feature>
<evidence type="ECO:0000256" key="5">
    <source>
        <dbReference type="SAM" id="MobiDB-lite"/>
    </source>
</evidence>
<dbReference type="SMART" id="SM00145">
    <property type="entry name" value="PI3Ka"/>
    <property type="match status" value="1"/>
</dbReference>
<dbReference type="SUPFAM" id="SSF56112">
    <property type="entry name" value="Protein kinase-like (PK-like)"/>
    <property type="match status" value="1"/>
</dbReference>
<evidence type="ECO:0000256" key="1">
    <source>
        <dbReference type="ARBA" id="ARBA00006209"/>
    </source>
</evidence>
<dbReference type="Pfam" id="PF00454">
    <property type="entry name" value="PI3_PI4_kinase"/>
    <property type="match status" value="1"/>
</dbReference>
<comment type="caution">
    <text evidence="8">The sequence shown here is derived from an EMBL/GenBank/DDBJ whole genome shotgun (WGS) entry which is preliminary data.</text>
</comment>
<dbReference type="GO" id="GO:0046854">
    <property type="term" value="P:phosphatidylinositol phosphate biosynthetic process"/>
    <property type="evidence" value="ECO:0007669"/>
    <property type="project" value="InterPro"/>
</dbReference>
<dbReference type="InterPro" id="IPR036940">
    <property type="entry name" value="PI3/4_kinase_cat_sf"/>
</dbReference>
<feature type="compositionally biased region" description="Polar residues" evidence="5">
    <location>
        <begin position="261"/>
        <end position="274"/>
    </location>
</feature>
<dbReference type="FunFam" id="1.25.40.70:FF:000011">
    <property type="entry name" value="Phosphatidylinositol 4-kinase alpha"/>
    <property type="match status" value="1"/>
</dbReference>
<keyword evidence="4" id="KW-0418">Kinase</keyword>
<feature type="domain" description="PI3K/PI4K catalytic" evidence="6">
    <location>
        <begin position="1761"/>
        <end position="2031"/>
    </location>
</feature>
<organism evidence="8 9">
    <name type="scientific">Lymnaea stagnalis</name>
    <name type="common">Great pond snail</name>
    <name type="synonym">Helix stagnalis</name>
    <dbReference type="NCBI Taxonomy" id="6523"/>
    <lineage>
        <taxon>Eukaryota</taxon>
        <taxon>Metazoa</taxon>
        <taxon>Spiralia</taxon>
        <taxon>Lophotrochozoa</taxon>
        <taxon>Mollusca</taxon>
        <taxon>Gastropoda</taxon>
        <taxon>Heterobranchia</taxon>
        <taxon>Euthyneura</taxon>
        <taxon>Panpulmonata</taxon>
        <taxon>Hygrophila</taxon>
        <taxon>Lymnaeoidea</taxon>
        <taxon>Lymnaeidae</taxon>
        <taxon>Lymnaea</taxon>
    </lineage>
</organism>
<dbReference type="PROSITE" id="PS00915">
    <property type="entry name" value="PI3_4_KINASE_1"/>
    <property type="match status" value="1"/>
</dbReference>
<dbReference type="Gene3D" id="1.10.1070.11">
    <property type="entry name" value="Phosphatidylinositol 3-/4-kinase, catalytic domain"/>
    <property type="match status" value="1"/>
</dbReference>
<evidence type="ECO:0000313" key="8">
    <source>
        <dbReference type="EMBL" id="CAL1539237.1"/>
    </source>
</evidence>
<evidence type="ECO:0000259" key="6">
    <source>
        <dbReference type="PROSITE" id="PS50290"/>
    </source>
</evidence>
<dbReference type="InterPro" id="IPR042236">
    <property type="entry name" value="PI3K_accessory_sf"/>
</dbReference>
<dbReference type="PROSITE" id="PS51545">
    <property type="entry name" value="PIK_HELICAL"/>
    <property type="match status" value="1"/>
</dbReference>
<evidence type="ECO:0000256" key="4">
    <source>
        <dbReference type="ARBA" id="ARBA00022777"/>
    </source>
</evidence>
<keyword evidence="3" id="KW-0808">Transferase</keyword>
<protein>
    <recommendedName>
        <fullName evidence="2">1-phosphatidylinositol 4-kinase</fullName>
        <ecNumber evidence="2">2.7.1.67</ecNumber>
    </recommendedName>
</protein>
<proteinExistence type="inferred from homology"/>
<accession>A0AAV2I3N4</accession>
<dbReference type="InterPro" id="IPR045495">
    <property type="entry name" value="PI4K_N"/>
</dbReference>